<evidence type="ECO:0000313" key="2">
    <source>
        <dbReference type="Proteomes" id="UP001058039"/>
    </source>
</evidence>
<proteinExistence type="predicted"/>
<sequence>MFINLEYQYTKFCRGLQLKFSRMIRRTYPFLYSRDARAHTNNIKWGR</sequence>
<organism evidence="1 2">
    <name type="scientific">Klebsiella phage vB_KpnS_Uniso31</name>
    <dbReference type="NCBI Taxonomy" id="2951200"/>
    <lineage>
        <taxon>Viruses</taxon>
        <taxon>Duplodnaviria</taxon>
        <taxon>Heunggongvirae</taxon>
        <taxon>Uroviricota</taxon>
        <taxon>Caudoviricetes</taxon>
        <taxon>Demerecviridae</taxon>
        <taxon>Sugarlandvirus</taxon>
        <taxon>Sugarlandvirus Uniso31</taxon>
    </lineage>
</organism>
<keyword evidence="2" id="KW-1185">Reference proteome</keyword>
<protein>
    <submittedName>
        <fullName evidence="1">Tail protein</fullName>
    </submittedName>
</protein>
<name>A0A9E7NG49_9CAUD</name>
<dbReference type="Proteomes" id="UP001058039">
    <property type="component" value="Segment"/>
</dbReference>
<evidence type="ECO:0000313" key="1">
    <source>
        <dbReference type="EMBL" id="UTN90275.1"/>
    </source>
</evidence>
<reference evidence="1" key="1">
    <citation type="journal article" date="2022" name="Pharmaceutics">
        <title>Isolation and Molecular Characterization of a Novel Lytic Bacteriophage That Inactivates MDR Klebsiella pneumoniae Strains.</title>
        <authorList>
            <person name="Balcao V.M."/>
            <person name="Moreli F.C."/>
            <person name="Silva E.C."/>
            <person name="Belline B.G."/>
            <person name="Martins L.F."/>
            <person name="Rossi F.P.N."/>
            <person name="Pereira C."/>
            <person name="Vila M.M.D.C."/>
            <person name="da Silva A.M."/>
        </authorList>
    </citation>
    <scope>NUCLEOTIDE SEQUENCE</scope>
</reference>
<dbReference type="EMBL" id="ON637170">
    <property type="protein sequence ID" value="UTN90275.1"/>
    <property type="molecule type" value="Genomic_DNA"/>
</dbReference>
<accession>A0A9E7NG49</accession>